<dbReference type="Pfam" id="PF08922">
    <property type="entry name" value="DUF1905"/>
    <property type="match status" value="1"/>
</dbReference>
<protein>
    <submittedName>
        <fullName evidence="1">YdeI/OmpD-associated family protein</fullName>
    </submittedName>
</protein>
<comment type="caution">
    <text evidence="1">The sequence shown here is derived from an EMBL/GenBank/DDBJ whole genome shotgun (WGS) entry which is preliminary data.</text>
</comment>
<dbReference type="EMBL" id="JALGBH010000001">
    <property type="protein sequence ID" value="MCJ0742413.1"/>
    <property type="molecule type" value="Genomic_DNA"/>
</dbReference>
<gene>
    <name evidence="1" type="ORF">MMF97_06805</name>
</gene>
<evidence type="ECO:0000313" key="1">
    <source>
        <dbReference type="EMBL" id="MCJ0742413.1"/>
    </source>
</evidence>
<organism evidence="1 2">
    <name type="scientific">Pedobacter montanisoli</name>
    <dbReference type="NCBI Taxonomy" id="2923277"/>
    <lineage>
        <taxon>Bacteria</taxon>
        <taxon>Pseudomonadati</taxon>
        <taxon>Bacteroidota</taxon>
        <taxon>Sphingobacteriia</taxon>
        <taxon>Sphingobacteriales</taxon>
        <taxon>Sphingobacteriaceae</taxon>
        <taxon>Pedobacter</taxon>
    </lineage>
</organism>
<dbReference type="Proteomes" id="UP001165460">
    <property type="component" value="Unassembled WGS sequence"/>
</dbReference>
<name>A0ABS9ZVT0_9SPHI</name>
<keyword evidence="2" id="KW-1185">Reference proteome</keyword>
<dbReference type="RefSeq" id="WP_243360834.1">
    <property type="nucleotide sequence ID" value="NZ_JALGBH010000001.1"/>
</dbReference>
<sequence length="162" mass="18664">MEKPLVNKQYLLEKHPGKGGWTYAAIPEVIQSKTSTFGWVKVKGSIDGFEFKNSRLQPMGNNRLFFPVRAEIRKKIKKQAGDFVHIILYADHDPVEVPEELLQCLSDHPLAQQVFLSYTEGEQKAFINWIYAAKTDDTKVERISQMLNKLEKGERLKTKQTL</sequence>
<dbReference type="SUPFAM" id="SSF141694">
    <property type="entry name" value="AF2212/PG0164-like"/>
    <property type="match status" value="1"/>
</dbReference>
<dbReference type="InterPro" id="IPR037079">
    <property type="entry name" value="AF2212/PG0164-like_sf"/>
</dbReference>
<reference evidence="1" key="1">
    <citation type="submission" date="2022-03" db="EMBL/GenBank/DDBJ databases">
        <authorList>
            <person name="Woo C.Y."/>
        </authorList>
    </citation>
    <scope>NUCLEOTIDE SEQUENCE</scope>
    <source>
        <strain evidence="1">CYS-01</strain>
    </source>
</reference>
<dbReference type="Pfam" id="PF13376">
    <property type="entry name" value="OmdA"/>
    <property type="match status" value="1"/>
</dbReference>
<dbReference type="InterPro" id="IPR015018">
    <property type="entry name" value="DUF1905"/>
</dbReference>
<proteinExistence type="predicted"/>
<evidence type="ECO:0000313" key="2">
    <source>
        <dbReference type="Proteomes" id="UP001165460"/>
    </source>
</evidence>
<accession>A0ABS9ZVT0</accession>
<dbReference type="Gene3D" id="2.40.30.100">
    <property type="entry name" value="AF2212/PG0164-like"/>
    <property type="match status" value="1"/>
</dbReference>